<gene>
    <name evidence="1" type="ORF">I6G29_03440</name>
    <name evidence="2" type="ORF">NCTC11997_00739</name>
</gene>
<dbReference type="Proteomes" id="UP000594903">
    <property type="component" value="Chromosome"/>
</dbReference>
<proteinExistence type="predicted"/>
<evidence type="ECO:0000313" key="2">
    <source>
        <dbReference type="EMBL" id="SUA52323.1"/>
    </source>
</evidence>
<dbReference type="RefSeq" id="WP_018573211.1">
    <property type="nucleotide sequence ID" value="NZ_CP065725.1"/>
</dbReference>
<sequence length="77" mass="8758">MEMVPIYTCLSESEAVVITSMMTAYDIDFLISNKHFGTMYPGVISTGLSEQILLVREDQVDIAKELLRSFIEHKDEN</sequence>
<evidence type="ECO:0008006" key="5">
    <source>
        <dbReference type="Google" id="ProtNLM"/>
    </source>
</evidence>
<dbReference type="InterPro" id="IPR011322">
    <property type="entry name" value="N-reg_PII-like_a/b"/>
</dbReference>
<dbReference type="Proteomes" id="UP000254603">
    <property type="component" value="Unassembled WGS sequence"/>
</dbReference>
<keyword evidence="4" id="KW-1185">Reference proteome</keyword>
<dbReference type="EMBL" id="CP065725">
    <property type="protein sequence ID" value="QPT40647.1"/>
    <property type="molecule type" value="Genomic_DNA"/>
</dbReference>
<dbReference type="AlphaFoldDB" id="A0A378XD32"/>
<evidence type="ECO:0000313" key="3">
    <source>
        <dbReference type="Proteomes" id="UP000254603"/>
    </source>
</evidence>
<accession>A0A378XD32</accession>
<protein>
    <recommendedName>
        <fullName evidence="5">DUF2007 domain-containing protein</fullName>
    </recommendedName>
</protein>
<dbReference type="OrthoDB" id="8687623at2"/>
<evidence type="ECO:0000313" key="4">
    <source>
        <dbReference type="Proteomes" id="UP000594903"/>
    </source>
</evidence>
<organism evidence="2 3">
    <name type="scientific">Oligella ureolytica</name>
    <dbReference type="NCBI Taxonomy" id="90244"/>
    <lineage>
        <taxon>Bacteria</taxon>
        <taxon>Pseudomonadati</taxon>
        <taxon>Pseudomonadota</taxon>
        <taxon>Betaproteobacteria</taxon>
        <taxon>Burkholderiales</taxon>
        <taxon>Alcaligenaceae</taxon>
        <taxon>Oligella</taxon>
    </lineage>
</organism>
<evidence type="ECO:0000313" key="1">
    <source>
        <dbReference type="EMBL" id="QPT40647.1"/>
    </source>
</evidence>
<reference evidence="2 3" key="1">
    <citation type="submission" date="2018-06" db="EMBL/GenBank/DDBJ databases">
        <authorList>
            <consortium name="Pathogen Informatics"/>
            <person name="Doyle S."/>
        </authorList>
    </citation>
    <scope>NUCLEOTIDE SEQUENCE [LARGE SCALE GENOMIC DNA]</scope>
    <source>
        <strain evidence="2 3">NCTC11997</strain>
    </source>
</reference>
<reference evidence="1 4" key="2">
    <citation type="submission" date="2020-12" db="EMBL/GenBank/DDBJ databases">
        <title>FDA dAtabase for Regulatory Grade micrObial Sequences (FDA-ARGOS): Supporting development and validation of Infectious Disease Dx tests.</title>
        <authorList>
            <person name="Sproer C."/>
            <person name="Gronow S."/>
            <person name="Severitt S."/>
            <person name="Schroder I."/>
            <person name="Tallon L."/>
            <person name="Sadzewicz L."/>
            <person name="Zhao X."/>
            <person name="Boylan J."/>
            <person name="Ott S."/>
            <person name="Bowen H."/>
            <person name="Vavikolanu K."/>
            <person name="Mehta A."/>
            <person name="Aluvathingal J."/>
            <person name="Nadendla S."/>
            <person name="Lowell S."/>
            <person name="Myers T."/>
            <person name="Yan Y."/>
            <person name="Sichtig H."/>
        </authorList>
    </citation>
    <scope>NUCLEOTIDE SEQUENCE [LARGE SCALE GENOMIC DNA]</scope>
    <source>
        <strain evidence="1 4">FDAARGOS_872</strain>
    </source>
</reference>
<name>A0A378XD32_9BURK</name>
<dbReference type="SUPFAM" id="SSF54913">
    <property type="entry name" value="GlnB-like"/>
    <property type="match status" value="1"/>
</dbReference>
<dbReference type="Gene3D" id="3.30.70.790">
    <property type="entry name" value="UreE, C-terminal domain"/>
    <property type="match status" value="1"/>
</dbReference>
<dbReference type="EMBL" id="UGSB01000001">
    <property type="protein sequence ID" value="SUA52323.1"/>
    <property type="molecule type" value="Genomic_DNA"/>
</dbReference>